<organism evidence="1 2">
    <name type="scientific">Coleofasciculus chthonoplastes PCC 7420</name>
    <dbReference type="NCBI Taxonomy" id="118168"/>
    <lineage>
        <taxon>Bacteria</taxon>
        <taxon>Bacillati</taxon>
        <taxon>Cyanobacteriota</taxon>
        <taxon>Cyanophyceae</taxon>
        <taxon>Coleofasciculales</taxon>
        <taxon>Coleofasciculaceae</taxon>
        <taxon>Coleofasciculus</taxon>
    </lineage>
</organism>
<sequence length="69" mass="7387">MSWKQVRIFVLALIFGAVLVVLLKVILATLAEKGQGKSAARLPRVESLALQPSVEMGYGTSLQSEAGMN</sequence>
<dbReference type="RefSeq" id="WP_006105964.1">
    <property type="nucleotide sequence ID" value="NZ_DS989875.1"/>
</dbReference>
<reference evidence="1 2" key="1">
    <citation type="submission" date="2008-07" db="EMBL/GenBank/DDBJ databases">
        <authorList>
            <person name="Tandeau de Marsac N."/>
            <person name="Ferriera S."/>
            <person name="Johnson J."/>
            <person name="Kravitz S."/>
            <person name="Beeson K."/>
            <person name="Sutton G."/>
            <person name="Rogers Y.-H."/>
            <person name="Friedman R."/>
            <person name="Frazier M."/>
            <person name="Venter J.C."/>
        </authorList>
    </citation>
    <scope>NUCLEOTIDE SEQUENCE [LARGE SCALE GENOMIC DNA]</scope>
    <source>
        <strain evidence="1 2">PCC 7420</strain>
    </source>
</reference>
<dbReference type="HOGENOM" id="CLU_2768694_0_0_3"/>
<gene>
    <name evidence="1" type="ORF">MC7420_2800</name>
</gene>
<name>B4W3P1_9CYAN</name>
<dbReference type="STRING" id="118168.MC7420_2800"/>
<evidence type="ECO:0000313" key="2">
    <source>
        <dbReference type="Proteomes" id="UP000003835"/>
    </source>
</evidence>
<accession>B4W3P1</accession>
<dbReference type="Proteomes" id="UP000003835">
    <property type="component" value="Unassembled WGS sequence"/>
</dbReference>
<dbReference type="AlphaFoldDB" id="B4W3P1"/>
<dbReference type="EMBL" id="DS989875">
    <property type="protein sequence ID" value="EDX71239.1"/>
    <property type="molecule type" value="Genomic_DNA"/>
</dbReference>
<keyword evidence="2" id="KW-1185">Reference proteome</keyword>
<protein>
    <submittedName>
        <fullName evidence="1">Uncharacterized protein</fullName>
    </submittedName>
</protein>
<evidence type="ECO:0000313" key="1">
    <source>
        <dbReference type="EMBL" id="EDX71239.1"/>
    </source>
</evidence>
<proteinExistence type="predicted"/>